<evidence type="ECO:0000313" key="2">
    <source>
        <dbReference type="EMBL" id="KAA6447735.1"/>
    </source>
</evidence>
<dbReference type="SUPFAM" id="SSF56281">
    <property type="entry name" value="Metallo-hydrolase/oxidoreductase"/>
    <property type="match status" value="1"/>
</dbReference>
<organism evidence="2 3">
    <name type="scientific">Bacillus swezeyi</name>
    <dbReference type="NCBI Taxonomy" id="1925020"/>
    <lineage>
        <taxon>Bacteria</taxon>
        <taxon>Bacillati</taxon>
        <taxon>Bacillota</taxon>
        <taxon>Bacilli</taxon>
        <taxon>Bacillales</taxon>
        <taxon>Bacillaceae</taxon>
        <taxon>Bacillus</taxon>
    </lineage>
</organism>
<dbReference type="InterPro" id="IPR050855">
    <property type="entry name" value="NDM-1-like"/>
</dbReference>
<dbReference type="SMART" id="SM00849">
    <property type="entry name" value="Lactamase_B"/>
    <property type="match status" value="1"/>
</dbReference>
<dbReference type="Gene3D" id="3.60.15.10">
    <property type="entry name" value="Ribonuclease Z/Hydroxyacylglutathione hydrolase-like"/>
    <property type="match status" value="1"/>
</dbReference>
<name>A0A5M8RGJ7_9BACI</name>
<dbReference type="PANTHER" id="PTHR42951">
    <property type="entry name" value="METALLO-BETA-LACTAMASE DOMAIN-CONTAINING"/>
    <property type="match status" value="1"/>
</dbReference>
<dbReference type="STRING" id="1925020.BTA30_14370"/>
<dbReference type="GO" id="GO:0016787">
    <property type="term" value="F:hydrolase activity"/>
    <property type="evidence" value="ECO:0007669"/>
    <property type="project" value="UniProtKB-KW"/>
</dbReference>
<dbReference type="Proteomes" id="UP000324326">
    <property type="component" value="Unassembled WGS sequence"/>
</dbReference>
<evidence type="ECO:0000313" key="3">
    <source>
        <dbReference type="Proteomes" id="UP000324326"/>
    </source>
</evidence>
<feature type="domain" description="Metallo-beta-lactamase" evidence="1">
    <location>
        <begin position="31"/>
        <end position="241"/>
    </location>
</feature>
<dbReference type="InterPro" id="IPR001279">
    <property type="entry name" value="Metallo-B-lactamas"/>
</dbReference>
<dbReference type="InterPro" id="IPR036866">
    <property type="entry name" value="RibonucZ/Hydroxyglut_hydro"/>
</dbReference>
<gene>
    <name evidence="2" type="ORF">DX927_21010</name>
</gene>
<dbReference type="PANTHER" id="PTHR42951:SF17">
    <property type="entry name" value="METALLO-BETA-LACTAMASE DOMAIN-CONTAINING PROTEIN"/>
    <property type="match status" value="1"/>
</dbReference>
<dbReference type="CDD" id="cd07721">
    <property type="entry name" value="yflN-like_MBL-fold"/>
    <property type="match status" value="1"/>
</dbReference>
<comment type="caution">
    <text evidence="2">The sequence shown here is derived from an EMBL/GenBank/DDBJ whole genome shotgun (WGS) entry which is preliminary data.</text>
</comment>
<sequence>MMSDPYMPLTSIKSGVLKEYAKGVYGLTVQIVNVYLIFDPDSREAVLIDAGMPKSAPFILKEAEELFGGDFQLKAIVLTHGHFDHIGALEELLEKWPVPVYTHPEEMPYLTGKADYPPAKPDVKSGLVAKLSPLFPRHSIDISSHVKPLSEDGSVPFLPGWKWTDTPGHTLGHISLFRESDRTLIAGDAITTVEQESLFEVAIQKQELNGPPAYFTMDWTKAADSIRKLAELKPASLLTGHGVPMKGDDFSQELLSLSNRLPVS</sequence>
<dbReference type="AlphaFoldDB" id="A0A5M8RGJ7"/>
<evidence type="ECO:0000259" key="1">
    <source>
        <dbReference type="SMART" id="SM00849"/>
    </source>
</evidence>
<dbReference type="EMBL" id="QSND01000005">
    <property type="protein sequence ID" value="KAA6447735.1"/>
    <property type="molecule type" value="Genomic_DNA"/>
</dbReference>
<proteinExistence type="predicted"/>
<accession>A0A5M8RGJ7</accession>
<protein>
    <submittedName>
        <fullName evidence="2">MBL fold metallo-hydrolase</fullName>
    </submittedName>
</protein>
<dbReference type="Pfam" id="PF00753">
    <property type="entry name" value="Lactamase_B"/>
    <property type="match status" value="1"/>
</dbReference>
<reference evidence="2 3" key="1">
    <citation type="submission" date="2018-08" db="EMBL/GenBank/DDBJ databases">
        <title>Bacillus phenotypic plasticity.</title>
        <authorList>
            <person name="Hurtado E."/>
        </authorList>
    </citation>
    <scope>NUCLEOTIDE SEQUENCE [LARGE SCALE GENOMIC DNA]</scope>
    <source>
        <strain evidence="2 3">427</strain>
    </source>
</reference>
<keyword evidence="2" id="KW-0378">Hydrolase</keyword>